<feature type="transmembrane region" description="Helical" evidence="8">
    <location>
        <begin position="455"/>
        <end position="477"/>
    </location>
</feature>
<reference evidence="11 12" key="1">
    <citation type="submission" date="2024-06" db="EMBL/GenBank/DDBJ databases">
        <title>Genomic Encyclopedia of Type Strains, Phase IV (KMG-IV): sequencing the most valuable type-strain genomes for metagenomic binning, comparative biology and taxonomic classification.</title>
        <authorList>
            <person name="Goeker M."/>
        </authorList>
    </citation>
    <scope>NUCLEOTIDE SEQUENCE [LARGE SCALE GENOMIC DNA]</scope>
    <source>
        <strain evidence="11 12">D-501</strain>
    </source>
</reference>
<dbReference type="SUPFAM" id="SSF111352">
    <property type="entry name" value="Ammonium transporter"/>
    <property type="match status" value="1"/>
</dbReference>
<feature type="domain" description="Ammonium transporter AmtB-like" evidence="10">
    <location>
        <begin position="67"/>
        <end position="500"/>
    </location>
</feature>
<evidence type="ECO:0000256" key="3">
    <source>
        <dbReference type="ARBA" id="ARBA00022448"/>
    </source>
</evidence>
<keyword evidence="3 8" id="KW-0813">Transport</keyword>
<dbReference type="PANTHER" id="PTHR43029:SF10">
    <property type="entry name" value="AMMONIUM TRANSPORTER MEP2"/>
    <property type="match status" value="1"/>
</dbReference>
<feature type="transmembrane region" description="Helical" evidence="8">
    <location>
        <begin position="99"/>
        <end position="117"/>
    </location>
</feature>
<feature type="transmembrane region" description="Helical" evidence="8">
    <location>
        <begin position="193"/>
        <end position="217"/>
    </location>
</feature>
<keyword evidence="4 8" id="KW-0812">Transmembrane</keyword>
<feature type="chain" id="PRO_5045532287" description="Ammonium transporter" evidence="9">
    <location>
        <begin position="25"/>
        <end position="502"/>
    </location>
</feature>
<dbReference type="InterPro" id="IPR024041">
    <property type="entry name" value="NH4_transpt_AmtB-like_dom"/>
</dbReference>
<dbReference type="EMBL" id="JBEPLS010000002">
    <property type="protein sequence ID" value="MET3603137.1"/>
    <property type="molecule type" value="Genomic_DNA"/>
</dbReference>
<accession>A0ABV2ILR9</accession>
<evidence type="ECO:0000313" key="12">
    <source>
        <dbReference type="Proteomes" id="UP001549111"/>
    </source>
</evidence>
<dbReference type="NCBIfam" id="TIGR00836">
    <property type="entry name" value="amt"/>
    <property type="match status" value="1"/>
</dbReference>
<evidence type="ECO:0000256" key="4">
    <source>
        <dbReference type="ARBA" id="ARBA00022692"/>
    </source>
</evidence>
<dbReference type="Proteomes" id="UP001549111">
    <property type="component" value="Unassembled WGS sequence"/>
</dbReference>
<feature type="transmembrane region" description="Helical" evidence="8">
    <location>
        <begin position="311"/>
        <end position="332"/>
    </location>
</feature>
<organism evidence="11 12">
    <name type="scientific">Sphaerotilus sulfidivorans</name>
    <dbReference type="NCBI Taxonomy" id="639200"/>
    <lineage>
        <taxon>Bacteria</taxon>
        <taxon>Pseudomonadati</taxon>
        <taxon>Pseudomonadota</taxon>
        <taxon>Betaproteobacteria</taxon>
        <taxon>Burkholderiales</taxon>
        <taxon>Sphaerotilaceae</taxon>
        <taxon>Sphaerotilus</taxon>
    </lineage>
</organism>
<evidence type="ECO:0000256" key="8">
    <source>
        <dbReference type="RuleBase" id="RU362002"/>
    </source>
</evidence>
<evidence type="ECO:0000256" key="1">
    <source>
        <dbReference type="ARBA" id="ARBA00004141"/>
    </source>
</evidence>
<feature type="transmembrane region" description="Helical" evidence="8">
    <location>
        <begin position="367"/>
        <end position="387"/>
    </location>
</feature>
<feature type="transmembrane region" description="Helical" evidence="8">
    <location>
        <begin position="246"/>
        <end position="266"/>
    </location>
</feature>
<evidence type="ECO:0000256" key="7">
    <source>
        <dbReference type="ARBA" id="ARBA00023177"/>
    </source>
</evidence>
<comment type="subcellular location">
    <subcellularLocation>
        <location evidence="8">Cell membrane</location>
        <topology evidence="8">Multi-pass membrane protein</topology>
    </subcellularLocation>
    <subcellularLocation>
        <location evidence="1">Membrane</location>
        <topology evidence="1">Multi-pass membrane protein</topology>
    </subcellularLocation>
</comment>
<comment type="similarity">
    <text evidence="2 8">Belongs to the ammonia transporter channel (TC 1.A.11.2) family.</text>
</comment>
<keyword evidence="9" id="KW-0732">Signal</keyword>
<keyword evidence="5 8" id="KW-1133">Transmembrane helix</keyword>
<name>A0ABV2ILR9_9BURK</name>
<evidence type="ECO:0000256" key="6">
    <source>
        <dbReference type="ARBA" id="ARBA00023136"/>
    </source>
</evidence>
<evidence type="ECO:0000256" key="5">
    <source>
        <dbReference type="ARBA" id="ARBA00022989"/>
    </source>
</evidence>
<feature type="transmembrane region" description="Helical" evidence="8">
    <location>
        <begin position="65"/>
        <end position="87"/>
    </location>
</feature>
<comment type="caution">
    <text evidence="11">The sequence shown here is derived from an EMBL/GenBank/DDBJ whole genome shotgun (WGS) entry which is preliminary data.</text>
</comment>
<dbReference type="PANTHER" id="PTHR43029">
    <property type="entry name" value="AMMONIUM TRANSPORTER MEP2"/>
    <property type="match status" value="1"/>
</dbReference>
<dbReference type="RefSeq" id="WP_256365858.1">
    <property type="nucleotide sequence ID" value="NZ_CP035708.1"/>
</dbReference>
<feature type="transmembrane region" description="Helical" evidence="8">
    <location>
        <begin position="278"/>
        <end position="299"/>
    </location>
</feature>
<evidence type="ECO:0000259" key="10">
    <source>
        <dbReference type="Pfam" id="PF00909"/>
    </source>
</evidence>
<dbReference type="PROSITE" id="PS01219">
    <property type="entry name" value="AMMONIUM_TRANSP"/>
    <property type="match status" value="1"/>
</dbReference>
<keyword evidence="6 8" id="KW-0472">Membrane</keyword>
<evidence type="ECO:0000256" key="2">
    <source>
        <dbReference type="ARBA" id="ARBA00005887"/>
    </source>
</evidence>
<sequence>MNKKLLAGLPLVLAALGLTDLALAQDAAASAPAVAEAASAVAEAASAVTEAAAAAPAPTFDKGDVSWMMLSTLLVIMMAVPGLALFYGGLVRAKNMLSVLMQVMVTFSLVVVLWFVYGYSLAFTEGNAFIGGFDRLFMNGVWDNVAGTFAPAATFSKGVYIPEIVFAAFQATFAGITCALIVGAFAERAKFSAVLMFMVLWFTFSYAPIAHMVWFWMGPDAYASKDVVDAMNAKAGLIWQHGALDFAGGTVVHINAAVAGLVGSYMIGKRIGYGREAFMPHSLTLTMVGASLLWVGWFGFNAGSALEANNFAALAFINTFAATAAAVLAWCLGEGLMKGKASMLGAASGAVAGLVAITPAAGNVGIVGALIIGLIAGFVCLWGVHGLKRMLGADDSLDVFGVHGVGGILGALLTGVFNSPNLGGPSIVADWVTVGMVAPDAYSIASQVWIQAKGVLITIVWSAVVSVIAFKIVDLVIGLRVPEDDEREGLDITSHGETAYSK</sequence>
<dbReference type="InterPro" id="IPR018047">
    <property type="entry name" value="Ammonium_transpt_CS"/>
</dbReference>
<protein>
    <recommendedName>
        <fullName evidence="8">Ammonium transporter</fullName>
    </recommendedName>
</protein>
<feature type="transmembrane region" description="Helical" evidence="8">
    <location>
        <begin position="164"/>
        <end position="186"/>
    </location>
</feature>
<dbReference type="Pfam" id="PF00909">
    <property type="entry name" value="Ammonium_transp"/>
    <property type="match status" value="1"/>
</dbReference>
<dbReference type="InterPro" id="IPR001905">
    <property type="entry name" value="Ammonium_transpt"/>
</dbReference>
<evidence type="ECO:0000313" key="11">
    <source>
        <dbReference type="EMBL" id="MET3603137.1"/>
    </source>
</evidence>
<proteinExistence type="inferred from homology"/>
<feature type="transmembrane region" description="Helical" evidence="8">
    <location>
        <begin position="399"/>
        <end position="417"/>
    </location>
</feature>
<dbReference type="Gene3D" id="1.10.3430.10">
    <property type="entry name" value="Ammonium transporter AmtB like domains"/>
    <property type="match status" value="1"/>
</dbReference>
<feature type="signal peptide" evidence="9">
    <location>
        <begin position="1"/>
        <end position="24"/>
    </location>
</feature>
<gene>
    <name evidence="11" type="ORF">ABIC99_000921</name>
</gene>
<feature type="transmembrane region" description="Helical" evidence="8">
    <location>
        <begin position="344"/>
        <end position="361"/>
    </location>
</feature>
<dbReference type="InterPro" id="IPR029020">
    <property type="entry name" value="Ammonium/urea_transptr"/>
</dbReference>
<keyword evidence="7 8" id="KW-0924">Ammonia transport</keyword>
<keyword evidence="12" id="KW-1185">Reference proteome</keyword>
<evidence type="ECO:0000256" key="9">
    <source>
        <dbReference type="SAM" id="SignalP"/>
    </source>
</evidence>